<evidence type="ECO:0000313" key="3">
    <source>
        <dbReference type="Proteomes" id="UP001159363"/>
    </source>
</evidence>
<feature type="region of interest" description="Disordered" evidence="1">
    <location>
        <begin position="1"/>
        <end position="35"/>
    </location>
</feature>
<name>A0ABQ9G8I6_9NEOP</name>
<evidence type="ECO:0000313" key="2">
    <source>
        <dbReference type="EMBL" id="KAJ8867792.1"/>
    </source>
</evidence>
<protein>
    <submittedName>
        <fullName evidence="2">Uncharacterized protein</fullName>
    </submittedName>
</protein>
<evidence type="ECO:0000256" key="1">
    <source>
        <dbReference type="SAM" id="MobiDB-lite"/>
    </source>
</evidence>
<gene>
    <name evidence="2" type="ORF">PR048_031597</name>
</gene>
<dbReference type="EMBL" id="JARBHB010000015">
    <property type="protein sequence ID" value="KAJ8867792.1"/>
    <property type="molecule type" value="Genomic_DNA"/>
</dbReference>
<sequence>MKRRGKREIPEKTRRPTVSSGAIPTCENPVSRPEIEPGSPWWEASGLAAQPPWPLAIMKQKNIHISPKYLFSVGTTTSRNKLLACNWVIRYGSCSQMRGEGIAYDLYQETMKKSRWPYRGLNPCLTLPLIEGFSRESPVSSVLAFRHCSILTSFHPHWLSIPQFRLLHKHTRFSVIRYLAIVHETLSTLLHSTQHPCNTLQPTTLVIASRTPQCQHRTELPTKGKERKNRVCEHHGYVKVLHQSQLSLLSMVSTRPSIPSSSQCFLTADVNSWLLKLFAVEVPCYELDYDRTRDVRVTIRASSEGGNIIRQKLKLAKVLTDGWIESMATPWLAVCHVIYGRMTDGRDGSFIPSTREEKHERGELRDIPMKTIVNSILWSTRGRNRNRTAGITHTIAQECPQEPVTTEQNAFRPLASERQGKGVIRPSPQQLVRSRMVRGQSLHVRIVSHLIGKLWFVVVSWLGRERLESESAWLRADLLLSCMNRLLISHAKFYKYSQQTDERMRYERETVGQCGVHAQKTNKRSTSYSVLVWDGEL</sequence>
<accession>A0ABQ9G8I6</accession>
<organism evidence="2 3">
    <name type="scientific">Dryococelus australis</name>
    <dbReference type="NCBI Taxonomy" id="614101"/>
    <lineage>
        <taxon>Eukaryota</taxon>
        <taxon>Metazoa</taxon>
        <taxon>Ecdysozoa</taxon>
        <taxon>Arthropoda</taxon>
        <taxon>Hexapoda</taxon>
        <taxon>Insecta</taxon>
        <taxon>Pterygota</taxon>
        <taxon>Neoptera</taxon>
        <taxon>Polyneoptera</taxon>
        <taxon>Phasmatodea</taxon>
        <taxon>Verophasmatodea</taxon>
        <taxon>Anareolatae</taxon>
        <taxon>Phasmatidae</taxon>
        <taxon>Eurycanthinae</taxon>
        <taxon>Dryococelus</taxon>
    </lineage>
</organism>
<reference evidence="2 3" key="1">
    <citation type="submission" date="2023-02" db="EMBL/GenBank/DDBJ databases">
        <title>LHISI_Scaffold_Assembly.</title>
        <authorList>
            <person name="Stuart O.P."/>
            <person name="Cleave R."/>
            <person name="Magrath M.J.L."/>
            <person name="Mikheyev A.S."/>
        </authorList>
    </citation>
    <scope>NUCLEOTIDE SEQUENCE [LARGE SCALE GENOMIC DNA]</scope>
    <source>
        <strain evidence="2">Daus_M_001</strain>
        <tissue evidence="2">Leg muscle</tissue>
    </source>
</reference>
<keyword evidence="3" id="KW-1185">Reference proteome</keyword>
<comment type="caution">
    <text evidence="2">The sequence shown here is derived from an EMBL/GenBank/DDBJ whole genome shotgun (WGS) entry which is preliminary data.</text>
</comment>
<dbReference type="Proteomes" id="UP001159363">
    <property type="component" value="Chromosome 14"/>
</dbReference>
<proteinExistence type="predicted"/>